<accession>A0A2Z7DGG8</accession>
<dbReference type="AlphaFoldDB" id="A0A2Z7DGG8"/>
<dbReference type="EMBL" id="KQ987876">
    <property type="protein sequence ID" value="KZV56673.1"/>
    <property type="molecule type" value="Genomic_DNA"/>
</dbReference>
<name>A0A2Z7DGG8_9LAMI</name>
<keyword evidence="2" id="KW-1185">Reference proteome</keyword>
<dbReference type="OrthoDB" id="1751168at2759"/>
<reference evidence="1 2" key="1">
    <citation type="journal article" date="2015" name="Proc. Natl. Acad. Sci. U.S.A.">
        <title>The resurrection genome of Boea hygrometrica: A blueprint for survival of dehydration.</title>
        <authorList>
            <person name="Xiao L."/>
            <person name="Yang G."/>
            <person name="Zhang L."/>
            <person name="Yang X."/>
            <person name="Zhao S."/>
            <person name="Ji Z."/>
            <person name="Zhou Q."/>
            <person name="Hu M."/>
            <person name="Wang Y."/>
            <person name="Chen M."/>
            <person name="Xu Y."/>
            <person name="Jin H."/>
            <person name="Xiao X."/>
            <person name="Hu G."/>
            <person name="Bao F."/>
            <person name="Hu Y."/>
            <person name="Wan P."/>
            <person name="Li L."/>
            <person name="Deng X."/>
            <person name="Kuang T."/>
            <person name="Xiang C."/>
            <person name="Zhu J.K."/>
            <person name="Oliver M.J."/>
            <person name="He Y."/>
        </authorList>
    </citation>
    <scope>NUCLEOTIDE SEQUENCE [LARGE SCALE GENOMIC DNA]</scope>
    <source>
        <strain evidence="2">cv. XS01</strain>
    </source>
</reference>
<sequence length="248" mass="27577">MAASFFGNALQFDFDSVLAMRHAGMVEMFKTLKETGLKGFLTASDSVYESAVAEFFGNAKVLAGTIVSFVANRKLAITKEVFAETFGLPTEGMVGFLGIQKETVDEMRTTDATFRAPSKNKQMNMEFRLLHDIVAKALCSTVGSFDMVTSKKFELMVAIIAGLKVNWAQVLFHVLLNMVNTPKRQSQGFAIQISVLVQHIVKENLGELVKLHRQKVLTNKSVQTYIKKNLDVKPTRVDQQANGGYRKQ</sequence>
<gene>
    <name evidence="1" type="ORF">F511_25783</name>
</gene>
<protein>
    <recommendedName>
        <fullName evidence="3">Delphilin-like</fullName>
    </recommendedName>
</protein>
<evidence type="ECO:0000313" key="2">
    <source>
        <dbReference type="Proteomes" id="UP000250235"/>
    </source>
</evidence>
<evidence type="ECO:0000313" key="1">
    <source>
        <dbReference type="EMBL" id="KZV56673.1"/>
    </source>
</evidence>
<dbReference type="Proteomes" id="UP000250235">
    <property type="component" value="Unassembled WGS sequence"/>
</dbReference>
<proteinExistence type="predicted"/>
<organism evidence="1 2">
    <name type="scientific">Dorcoceras hygrometricum</name>
    <dbReference type="NCBI Taxonomy" id="472368"/>
    <lineage>
        <taxon>Eukaryota</taxon>
        <taxon>Viridiplantae</taxon>
        <taxon>Streptophyta</taxon>
        <taxon>Embryophyta</taxon>
        <taxon>Tracheophyta</taxon>
        <taxon>Spermatophyta</taxon>
        <taxon>Magnoliopsida</taxon>
        <taxon>eudicotyledons</taxon>
        <taxon>Gunneridae</taxon>
        <taxon>Pentapetalae</taxon>
        <taxon>asterids</taxon>
        <taxon>lamiids</taxon>
        <taxon>Lamiales</taxon>
        <taxon>Gesneriaceae</taxon>
        <taxon>Didymocarpoideae</taxon>
        <taxon>Trichosporeae</taxon>
        <taxon>Loxocarpinae</taxon>
        <taxon>Dorcoceras</taxon>
    </lineage>
</organism>
<evidence type="ECO:0008006" key="3">
    <source>
        <dbReference type="Google" id="ProtNLM"/>
    </source>
</evidence>